<feature type="compositionally biased region" description="Polar residues" evidence="2">
    <location>
        <begin position="373"/>
        <end position="392"/>
    </location>
</feature>
<comment type="similarity">
    <text evidence="1">Belongs to the DNA mismatch repair MutL/HexB family.</text>
</comment>
<gene>
    <name evidence="4" type="primary">MLH3</name>
    <name evidence="4" type="ORF">N0V91_004881</name>
</gene>
<dbReference type="PANTHER" id="PTHR10073">
    <property type="entry name" value="DNA MISMATCH REPAIR PROTEIN MLH, PMS, MUTL"/>
    <property type="match status" value="1"/>
</dbReference>
<name>A0A9W9D8Y2_9PLEO</name>
<dbReference type="Pfam" id="PF13589">
    <property type="entry name" value="HATPase_c_3"/>
    <property type="match status" value="1"/>
</dbReference>
<dbReference type="Gene3D" id="3.30.565.10">
    <property type="entry name" value="Histidine kinase-like ATPase, C-terminal domain"/>
    <property type="match status" value="1"/>
</dbReference>
<dbReference type="InterPro" id="IPR014790">
    <property type="entry name" value="MutL_C"/>
</dbReference>
<evidence type="ECO:0000259" key="3">
    <source>
        <dbReference type="SMART" id="SM00853"/>
    </source>
</evidence>
<dbReference type="SUPFAM" id="SSF118116">
    <property type="entry name" value="DNA mismatch repair protein MutL"/>
    <property type="match status" value="1"/>
</dbReference>
<dbReference type="InterPro" id="IPR037198">
    <property type="entry name" value="MutL_C_sf"/>
</dbReference>
<comment type="caution">
    <text evidence="4">The sequence shown here is derived from an EMBL/GenBank/DDBJ whole genome shotgun (WGS) entry which is preliminary data.</text>
</comment>
<dbReference type="AlphaFoldDB" id="A0A9W9D8Y2"/>
<feature type="compositionally biased region" description="Polar residues" evidence="2">
    <location>
        <begin position="349"/>
        <end position="360"/>
    </location>
</feature>
<dbReference type="Proteomes" id="UP001140510">
    <property type="component" value="Unassembled WGS sequence"/>
</dbReference>
<dbReference type="InterPro" id="IPR042120">
    <property type="entry name" value="MutL_C_dimsub"/>
</dbReference>
<dbReference type="InterPro" id="IPR038973">
    <property type="entry name" value="MutL/Mlh/Pms-like"/>
</dbReference>
<evidence type="ECO:0000256" key="2">
    <source>
        <dbReference type="SAM" id="MobiDB-lite"/>
    </source>
</evidence>
<dbReference type="GO" id="GO:0032300">
    <property type="term" value="C:mismatch repair complex"/>
    <property type="evidence" value="ECO:0007669"/>
    <property type="project" value="InterPro"/>
</dbReference>
<dbReference type="GO" id="GO:0006298">
    <property type="term" value="P:mismatch repair"/>
    <property type="evidence" value="ECO:0007669"/>
    <property type="project" value="InterPro"/>
</dbReference>
<dbReference type="PANTHER" id="PTHR10073:SF47">
    <property type="entry name" value="DNA MISMATCH REPAIR PROTEIN MLH3"/>
    <property type="match status" value="1"/>
</dbReference>
<dbReference type="EMBL" id="JAPEVA010000030">
    <property type="protein sequence ID" value="KAJ4405997.1"/>
    <property type="molecule type" value="Genomic_DNA"/>
</dbReference>
<sequence>MSIRPLPDGVVAQIKSSTAIVSLSGVVVELLKNSLDAKAAKIDVTVEFARGGCTVEDDGLERQTPTAAHNHVYAKHGTRVTVRNLFGNMPVRVKQRALATDQKQEQARLRDALRKDVVGLLLSWQGLVYLKVRDNDNKTIVNFNISNSAFPSHGRTATAGKPRSTHLSFLLHVLTQANYINVDEWTSWVPASASTAALSIKGAISLDPSPTKQVQFISFGVRPLSGDNGCNVLYDEINRLFALSSFGAVEDDADVDEQEKLRRESDKRFKSDGYTNRQLKARKGVDRWPMFHLRIVLKNKRASESAEERFIENESNLQAVLGIFSAMITQWLSVHHFRPRKLHQLTERPLTTSAQPSISHEQNRTPSRKHQTSSKTPAKAATSNSGPVTSGSAKRKRPVMAPVENASGQPHRQAFADWSRIKSGKSSFFDTTCAAQKAPVGTSADCADARRQVTNHKSCSGENRDSYDNFDLPSINKGALSIAANTVCPEPCVDSQDVTDGKDETVLWTDPATNRTHLLNARTGSVMPPQSHQADSSATLPATARSNISQQLRMGPRVIDSAPADKPWLHSLLQTWDNPVFKPSEQSIRQMSLQNDVEDGGDQHPHLNHTHCSAIDMHKAFNDAGMSSARLSKDALRSAEVISQVDKKFVLVRMAGSAADGDTTLSDDIMVLIDQHAADERIQVEALLRDLCRPRHSSVHIGFRSSLGFSSAVDIVILNKPLQFAVSPHEYIHFETFARNFATWGILYDTRATATLDTRPGKSGQSDCKISITALPPTISERCKGDPQVLISLLRSALWKYAESPPLPPSEASDGSTSWVRKIATCPPGLVDMINSRACRSAIMFNDELSMEECKVLVGRLADCVFPFMCAHGRPSMVPIVDMARIGCLTQDAGQEGGVGSNFVSAWKSWKG</sequence>
<protein>
    <submittedName>
        <fullName evidence="4">DNA mismatch repair protein</fullName>
    </submittedName>
</protein>
<dbReference type="OrthoDB" id="429932at2759"/>
<evidence type="ECO:0000256" key="1">
    <source>
        <dbReference type="ARBA" id="ARBA00006082"/>
    </source>
</evidence>
<keyword evidence="5" id="KW-1185">Reference proteome</keyword>
<dbReference type="GO" id="GO:0016887">
    <property type="term" value="F:ATP hydrolysis activity"/>
    <property type="evidence" value="ECO:0007669"/>
    <property type="project" value="InterPro"/>
</dbReference>
<evidence type="ECO:0000313" key="5">
    <source>
        <dbReference type="Proteomes" id="UP001140510"/>
    </source>
</evidence>
<organism evidence="4 5">
    <name type="scientific">Didymella pomorum</name>
    <dbReference type="NCBI Taxonomy" id="749634"/>
    <lineage>
        <taxon>Eukaryota</taxon>
        <taxon>Fungi</taxon>
        <taxon>Dikarya</taxon>
        <taxon>Ascomycota</taxon>
        <taxon>Pezizomycotina</taxon>
        <taxon>Dothideomycetes</taxon>
        <taxon>Pleosporomycetidae</taxon>
        <taxon>Pleosporales</taxon>
        <taxon>Pleosporineae</taxon>
        <taxon>Didymellaceae</taxon>
        <taxon>Didymella</taxon>
    </lineage>
</organism>
<dbReference type="GO" id="GO:0140664">
    <property type="term" value="F:ATP-dependent DNA damage sensor activity"/>
    <property type="evidence" value="ECO:0007669"/>
    <property type="project" value="InterPro"/>
</dbReference>
<accession>A0A9W9D8Y2</accession>
<feature type="domain" description="MutL C-terminal dimerisation" evidence="3">
    <location>
        <begin position="641"/>
        <end position="849"/>
    </location>
</feature>
<reference evidence="4" key="1">
    <citation type="submission" date="2022-10" db="EMBL/GenBank/DDBJ databases">
        <title>Tapping the CABI collections for fungal endophytes: first genome assemblies for Collariella, Neodidymelliopsis, Ascochyta clinopodiicola, Didymella pomorum, Didymosphaeria variabile, Neocosmospora piperis and Neocucurbitaria cava.</title>
        <authorList>
            <person name="Hill R."/>
        </authorList>
    </citation>
    <scope>NUCLEOTIDE SEQUENCE</scope>
    <source>
        <strain evidence="4">IMI 355091</strain>
    </source>
</reference>
<dbReference type="SMART" id="SM00853">
    <property type="entry name" value="MutL_C"/>
    <property type="match status" value="1"/>
</dbReference>
<dbReference type="InterPro" id="IPR036890">
    <property type="entry name" value="HATPase_C_sf"/>
</dbReference>
<feature type="region of interest" description="Disordered" evidence="2">
    <location>
        <begin position="345"/>
        <end position="414"/>
    </location>
</feature>
<evidence type="ECO:0000313" key="4">
    <source>
        <dbReference type="EMBL" id="KAJ4405997.1"/>
    </source>
</evidence>
<dbReference type="GO" id="GO:0005524">
    <property type="term" value="F:ATP binding"/>
    <property type="evidence" value="ECO:0007669"/>
    <property type="project" value="InterPro"/>
</dbReference>
<proteinExistence type="inferred from homology"/>
<dbReference type="SUPFAM" id="SSF55874">
    <property type="entry name" value="ATPase domain of HSP90 chaperone/DNA topoisomerase II/histidine kinase"/>
    <property type="match status" value="1"/>
</dbReference>
<dbReference type="Gene3D" id="3.30.1540.20">
    <property type="entry name" value="MutL, C-terminal domain, dimerisation subdomain"/>
    <property type="match status" value="1"/>
</dbReference>